<dbReference type="EMBL" id="CYHB01000004">
    <property type="protein sequence ID" value="CUA86583.1"/>
    <property type="molecule type" value="Genomic_DNA"/>
</dbReference>
<dbReference type="InterPro" id="IPR012675">
    <property type="entry name" value="Beta-grasp_dom_sf"/>
</dbReference>
<dbReference type="GO" id="GO:0140647">
    <property type="term" value="P:P450-containing electron transport chain"/>
    <property type="evidence" value="ECO:0007669"/>
    <property type="project" value="InterPro"/>
</dbReference>
<dbReference type="SUPFAM" id="SSF54292">
    <property type="entry name" value="2Fe-2S ferredoxin-like"/>
    <property type="match status" value="1"/>
</dbReference>
<accession>A0A0K6H6T0</accession>
<evidence type="ECO:0000256" key="7">
    <source>
        <dbReference type="ARBA" id="ARBA00023075"/>
    </source>
</evidence>
<dbReference type="InterPro" id="IPR001041">
    <property type="entry name" value="2Fe-2S_ferredoxin-type"/>
</dbReference>
<dbReference type="PRINTS" id="PR00355">
    <property type="entry name" value="ADRENODOXIN"/>
</dbReference>
<dbReference type="GO" id="GO:0046872">
    <property type="term" value="F:metal ion binding"/>
    <property type="evidence" value="ECO:0007669"/>
    <property type="project" value="UniProtKB-KW"/>
</dbReference>
<sequence length="112" mass="12477">MPKIIFLPHEELCPEGAALEAQDGETVLDVALRNGIGIEHACEKVCACTTCHVYIREGMDSLNEIEENEDDMLDKAWGLDPDSRLSCQARLDGEDLVVEIPKYSINHAKENH</sequence>
<keyword evidence="7" id="KW-0830">Ubiquinone</keyword>
<dbReference type="GO" id="GO:0005829">
    <property type="term" value="C:cytosol"/>
    <property type="evidence" value="ECO:0007669"/>
    <property type="project" value="TreeGrafter"/>
</dbReference>
<dbReference type="NCBIfam" id="TIGR02007">
    <property type="entry name" value="fdx_isc"/>
    <property type="match status" value="1"/>
</dbReference>
<dbReference type="GO" id="GO:0009055">
    <property type="term" value="F:electron transfer activity"/>
    <property type="evidence" value="ECO:0007669"/>
    <property type="project" value="InterPro"/>
</dbReference>
<organism evidence="10 11">
    <name type="scientific">Pseudidiomarina woesei</name>
    <dbReference type="NCBI Taxonomy" id="1381080"/>
    <lineage>
        <taxon>Bacteria</taxon>
        <taxon>Pseudomonadati</taxon>
        <taxon>Pseudomonadota</taxon>
        <taxon>Gammaproteobacteria</taxon>
        <taxon>Alteromonadales</taxon>
        <taxon>Idiomarinaceae</taxon>
        <taxon>Pseudidiomarina</taxon>
    </lineage>
</organism>
<dbReference type="CDD" id="cd00207">
    <property type="entry name" value="fer2"/>
    <property type="match status" value="1"/>
</dbReference>
<protein>
    <recommendedName>
        <fullName evidence="2">2Fe-2S ferredoxin</fullName>
    </recommendedName>
</protein>
<evidence type="ECO:0000256" key="3">
    <source>
        <dbReference type="ARBA" id="ARBA00022714"/>
    </source>
</evidence>
<evidence type="ECO:0000256" key="5">
    <source>
        <dbReference type="ARBA" id="ARBA00023004"/>
    </source>
</evidence>
<evidence type="ECO:0000256" key="2">
    <source>
        <dbReference type="ARBA" id="ARBA00019395"/>
    </source>
</evidence>
<dbReference type="Pfam" id="PF00111">
    <property type="entry name" value="Fer2"/>
    <property type="match status" value="1"/>
</dbReference>
<evidence type="ECO:0000256" key="6">
    <source>
        <dbReference type="ARBA" id="ARBA00023014"/>
    </source>
</evidence>
<keyword evidence="11" id="KW-1185">Reference proteome</keyword>
<dbReference type="RefSeq" id="WP_055439189.1">
    <property type="nucleotide sequence ID" value="NZ_CYHB01000004.1"/>
</dbReference>
<proteinExistence type="inferred from homology"/>
<dbReference type="InterPro" id="IPR001055">
    <property type="entry name" value="Adrenodoxin-like"/>
</dbReference>
<keyword evidence="4" id="KW-0479">Metal-binding</keyword>
<comment type="cofactor">
    <cofactor evidence="8">
        <name>[2Fe-2S] cluster</name>
        <dbReference type="ChEBI" id="CHEBI:190135"/>
    </cofactor>
</comment>
<dbReference type="Gene3D" id="3.10.20.30">
    <property type="match status" value="1"/>
</dbReference>
<evidence type="ECO:0000256" key="1">
    <source>
        <dbReference type="ARBA" id="ARBA00010914"/>
    </source>
</evidence>
<comment type="similarity">
    <text evidence="1">Belongs to the adrenodoxin/putidaredoxin family.</text>
</comment>
<name>A0A0K6H6T0_9GAMM</name>
<feature type="domain" description="2Fe-2S ferredoxin-type" evidence="9">
    <location>
        <begin position="2"/>
        <end position="104"/>
    </location>
</feature>
<reference evidence="11" key="1">
    <citation type="submission" date="2015-08" db="EMBL/GenBank/DDBJ databases">
        <authorList>
            <person name="Varghese N."/>
        </authorList>
    </citation>
    <scope>NUCLEOTIDE SEQUENCE [LARGE SCALE GENOMIC DNA]</scope>
    <source>
        <strain evidence="11">DSM 27808</strain>
    </source>
</reference>
<dbReference type="PANTHER" id="PTHR23426">
    <property type="entry name" value="FERREDOXIN/ADRENODOXIN"/>
    <property type="match status" value="1"/>
</dbReference>
<dbReference type="PROSITE" id="PS51085">
    <property type="entry name" value="2FE2S_FER_2"/>
    <property type="match status" value="1"/>
</dbReference>
<evidence type="ECO:0000256" key="4">
    <source>
        <dbReference type="ARBA" id="ARBA00022723"/>
    </source>
</evidence>
<dbReference type="Proteomes" id="UP000182598">
    <property type="component" value="Unassembled WGS sequence"/>
</dbReference>
<evidence type="ECO:0000256" key="8">
    <source>
        <dbReference type="ARBA" id="ARBA00034078"/>
    </source>
</evidence>
<keyword evidence="5" id="KW-0408">Iron</keyword>
<dbReference type="InterPro" id="IPR011536">
    <property type="entry name" value="Fdx_isc"/>
</dbReference>
<evidence type="ECO:0000259" key="9">
    <source>
        <dbReference type="PROSITE" id="PS51085"/>
    </source>
</evidence>
<dbReference type="PANTHER" id="PTHR23426:SF65">
    <property type="entry name" value="FERREDOXIN-2, MITOCHONDRIAL"/>
    <property type="match status" value="1"/>
</dbReference>
<dbReference type="InterPro" id="IPR036010">
    <property type="entry name" value="2Fe-2S_ferredoxin-like_sf"/>
</dbReference>
<gene>
    <name evidence="10" type="ORF">Ga0061064_1527</name>
</gene>
<dbReference type="GO" id="GO:0051537">
    <property type="term" value="F:2 iron, 2 sulfur cluster binding"/>
    <property type="evidence" value="ECO:0007669"/>
    <property type="project" value="UniProtKB-KW"/>
</dbReference>
<keyword evidence="3" id="KW-0001">2Fe-2S</keyword>
<dbReference type="AlphaFoldDB" id="A0A0K6H6T0"/>
<evidence type="ECO:0000313" key="10">
    <source>
        <dbReference type="EMBL" id="CUA86583.1"/>
    </source>
</evidence>
<evidence type="ECO:0000313" key="11">
    <source>
        <dbReference type="Proteomes" id="UP000182598"/>
    </source>
</evidence>
<dbReference type="OrthoDB" id="9793027at2"/>
<keyword evidence="6" id="KW-0411">Iron-sulfur</keyword>